<name>A0A5N5QB21_9AGAM</name>
<evidence type="ECO:0000313" key="1">
    <source>
        <dbReference type="EMBL" id="KAB5588606.1"/>
    </source>
</evidence>
<dbReference type="Proteomes" id="UP000383932">
    <property type="component" value="Unassembled WGS sequence"/>
</dbReference>
<dbReference type="OrthoDB" id="420564at2759"/>
<dbReference type="PANTHER" id="PTHR35179:SF2">
    <property type="entry name" value="START DOMAIN-CONTAINING PROTEIN"/>
    <property type="match status" value="1"/>
</dbReference>
<keyword evidence="2" id="KW-1185">Reference proteome</keyword>
<comment type="caution">
    <text evidence="1">The sequence shown here is derived from an EMBL/GenBank/DDBJ whole genome shotgun (WGS) entry which is preliminary data.</text>
</comment>
<proteinExistence type="predicted"/>
<gene>
    <name evidence="1" type="ORF">CTheo_7957</name>
</gene>
<protein>
    <submittedName>
        <fullName evidence="1">Geranylgeranyl pyrophosphate synthetase</fullName>
    </submittedName>
</protein>
<dbReference type="EMBL" id="SSOP01000410">
    <property type="protein sequence ID" value="KAB5588606.1"/>
    <property type="molecule type" value="Genomic_DNA"/>
</dbReference>
<dbReference type="PANTHER" id="PTHR35179">
    <property type="entry name" value="PROTEIN CBG02620"/>
    <property type="match status" value="1"/>
</dbReference>
<evidence type="ECO:0000313" key="2">
    <source>
        <dbReference type="Proteomes" id="UP000383932"/>
    </source>
</evidence>
<organism evidence="1 2">
    <name type="scientific">Ceratobasidium theobromae</name>
    <dbReference type="NCBI Taxonomy" id="1582974"/>
    <lineage>
        <taxon>Eukaryota</taxon>
        <taxon>Fungi</taxon>
        <taxon>Dikarya</taxon>
        <taxon>Basidiomycota</taxon>
        <taxon>Agaricomycotina</taxon>
        <taxon>Agaricomycetes</taxon>
        <taxon>Cantharellales</taxon>
        <taxon>Ceratobasidiaceae</taxon>
        <taxon>Ceratobasidium</taxon>
    </lineage>
</organism>
<sequence>MLNDLLKGLSAEVLETISPPLNDVADTPVKVTNLKTLGSYNWVDRETPTIVIPGSPAKWINPKPPVQLNTQFGAPFFEENIARKCGYLLEPDIRAISITHASLGVPNFDLAGEKIDIVTNRNNLRKLIHFATSRAGAATSRFGFGARSRFDTFRIDGQLAPNGRTMVLTRYESPEQDNKTSQGFIGYDHIFERTCTAECPPVQVTVGDAPNSPVGLRPVGYHRIVRYDLLGMRFLVHSRVDAVLDKEPHSQSGSESELDDLVDVLESTHLDPTSPIESGNTTPRAVPVVQVEGSQLQHVQFGKCVSQERLLDVKTVLNGKVKWFVSRARPRSSPILTTSNNRDTTYPQFFLSQTPNLKIATRTNLQNREVVTQIRTYTRDTLQAQHQKQSGQFRRLAIILEKMRKLMETHGKTQPLAFVWDREGDIKVYRVEERSPYMSDEGLDKF</sequence>
<accession>A0A5N5QB21</accession>
<reference evidence="1 2" key="1">
    <citation type="journal article" date="2019" name="Fungal Biol. Biotechnol.">
        <title>Draft genome sequence of fastidious pathogen Ceratobasidium theobromae, which causes vascular-streak dieback in Theobroma cacao.</title>
        <authorList>
            <person name="Ali S.S."/>
            <person name="Asman A."/>
            <person name="Shao J."/>
            <person name="Firmansyah A.P."/>
            <person name="Susilo A.W."/>
            <person name="Rosmana A."/>
            <person name="McMahon P."/>
            <person name="Junaid M."/>
            <person name="Guest D."/>
            <person name="Kheng T.Y."/>
            <person name="Meinhardt L.W."/>
            <person name="Bailey B.A."/>
        </authorList>
    </citation>
    <scope>NUCLEOTIDE SEQUENCE [LARGE SCALE GENOMIC DNA]</scope>
    <source>
        <strain evidence="1 2">CT2</strain>
    </source>
</reference>
<dbReference type="AlphaFoldDB" id="A0A5N5QB21"/>